<dbReference type="Proteomes" id="UP000541109">
    <property type="component" value="Unassembled WGS sequence"/>
</dbReference>
<dbReference type="EMBL" id="JACFXV010000043">
    <property type="protein sequence ID" value="MBA5776625.1"/>
    <property type="molecule type" value="Genomic_DNA"/>
</dbReference>
<organism evidence="1 2">
    <name type="scientific">Stappia albiluteola</name>
    <dbReference type="NCBI Taxonomy" id="2758565"/>
    <lineage>
        <taxon>Bacteria</taxon>
        <taxon>Pseudomonadati</taxon>
        <taxon>Pseudomonadota</taxon>
        <taxon>Alphaproteobacteria</taxon>
        <taxon>Hyphomicrobiales</taxon>
        <taxon>Stappiaceae</taxon>
        <taxon>Stappia</taxon>
    </lineage>
</organism>
<dbReference type="AlphaFoldDB" id="A0A839ABX0"/>
<gene>
    <name evidence="1" type="ORF">H2509_05740</name>
</gene>
<evidence type="ECO:0000313" key="2">
    <source>
        <dbReference type="Proteomes" id="UP000541109"/>
    </source>
</evidence>
<dbReference type="InterPro" id="IPR009758">
    <property type="entry name" value="DUF1326"/>
</dbReference>
<dbReference type="RefSeq" id="WP_182163186.1">
    <property type="nucleotide sequence ID" value="NZ_JACFXV010000043.1"/>
</dbReference>
<protein>
    <submittedName>
        <fullName evidence="1">DUF1326 domain-containing protein</fullName>
    </submittedName>
</protein>
<name>A0A839ABX0_9HYPH</name>
<dbReference type="InterPro" id="IPR014581">
    <property type="entry name" value="UCP033303"/>
</dbReference>
<dbReference type="PIRSF" id="PIRSF033303">
    <property type="entry name" value="UCP033303"/>
    <property type="match status" value="1"/>
</dbReference>
<keyword evidence="2" id="KW-1185">Reference proteome</keyword>
<reference evidence="1 2" key="1">
    <citation type="submission" date="2020-07" db="EMBL/GenBank/DDBJ databases">
        <title>Stappia sp., F7233, whole genome shotgun sequencing project.</title>
        <authorList>
            <person name="Jiang S."/>
            <person name="Liu Z.W."/>
            <person name="Du Z.J."/>
        </authorList>
    </citation>
    <scope>NUCLEOTIDE SEQUENCE [LARGE SCALE GENOMIC DNA]</scope>
    <source>
        <strain evidence="1 2">F7233</strain>
    </source>
</reference>
<sequence length="213" mass="23333">MTPWEIRTTEFANCNCAYGCPCQFNALPTHGHCQAVVCQEITEGHYGDVDLKGVRFGGVFAWPGPIHMGHGRCQPFVDEAASPQQREAVLKIMSGEDTDPMATVFSVFASTMETVYDPVFAPIAFEVDVEGRRGRYKVANVVDSTGQPIRNPVTGAEHRVRIDLPHGFEYEIAEVGSGSSTAKGPVAFTLENSYAQFAHLHLNNHGVVRHRSV</sequence>
<accession>A0A839ABX0</accession>
<evidence type="ECO:0000313" key="1">
    <source>
        <dbReference type="EMBL" id="MBA5776625.1"/>
    </source>
</evidence>
<comment type="caution">
    <text evidence="1">The sequence shown here is derived from an EMBL/GenBank/DDBJ whole genome shotgun (WGS) entry which is preliminary data.</text>
</comment>
<proteinExistence type="predicted"/>
<dbReference type="Pfam" id="PF07040">
    <property type="entry name" value="DUF1326"/>
    <property type="match status" value="1"/>
</dbReference>